<comment type="caution">
    <text evidence="3">The sequence shown here is derived from an EMBL/GenBank/DDBJ whole genome shotgun (WGS) entry which is preliminary data.</text>
</comment>
<proteinExistence type="inferred from homology"/>
<protein>
    <recommendedName>
        <fullName evidence="5">Enoyl-CoA hydratase</fullName>
    </recommendedName>
</protein>
<feature type="compositionally biased region" description="Basic and acidic residues" evidence="2">
    <location>
        <begin position="326"/>
        <end position="344"/>
    </location>
</feature>
<dbReference type="CDD" id="cd06558">
    <property type="entry name" value="crotonase-like"/>
    <property type="match status" value="1"/>
</dbReference>
<dbReference type="InterPro" id="IPR029045">
    <property type="entry name" value="ClpP/crotonase-like_dom_sf"/>
</dbReference>
<dbReference type="InterPro" id="IPR001753">
    <property type="entry name" value="Enoyl-CoA_hydra/iso"/>
</dbReference>
<accession>A0A813J4C9</accession>
<evidence type="ECO:0000313" key="3">
    <source>
        <dbReference type="EMBL" id="CAE8662430.1"/>
    </source>
</evidence>
<sequence>MKHDNWCTKLDVPINEQGLFRVKVMTARLIQAKVSWFKPLFLGPNNNHHNSNSNNNNSNDNNNNISDAGSRSFVSTAAMANTAPEGEQLLVSVDRESHIATLTINRAAKLGSFTKTLFAALITALEELGQDKAVPCILLTSKGRAFSAGNDVLGETPPDSLAREAIAAIENCPVPVVAVVSGFAYTGALEVLVAADLVIAAESAYFQDTHAQLGLVPTWGGNVRLPRVMGLKVAKELMFTCRRFSAQEALSWGLINKVVPDASLAEEALRLAAAIARNSRDSIAKQKRAMTEALRRPLADALEWNARTHPGHGEDVQERLLALRSAGEKKSESGSSKPEAHSKL</sequence>
<dbReference type="EMBL" id="CAJNNW010018153">
    <property type="protein sequence ID" value="CAE8662430.1"/>
    <property type="molecule type" value="Genomic_DNA"/>
</dbReference>
<evidence type="ECO:0000313" key="4">
    <source>
        <dbReference type="Proteomes" id="UP000626109"/>
    </source>
</evidence>
<feature type="region of interest" description="Disordered" evidence="2">
    <location>
        <begin position="47"/>
        <end position="68"/>
    </location>
</feature>
<evidence type="ECO:0000256" key="1">
    <source>
        <dbReference type="ARBA" id="ARBA00005254"/>
    </source>
</evidence>
<dbReference type="PANTHER" id="PTHR43802:SF1">
    <property type="entry name" value="IP11341P-RELATED"/>
    <property type="match status" value="1"/>
</dbReference>
<evidence type="ECO:0000256" key="2">
    <source>
        <dbReference type="SAM" id="MobiDB-lite"/>
    </source>
</evidence>
<evidence type="ECO:0008006" key="5">
    <source>
        <dbReference type="Google" id="ProtNLM"/>
    </source>
</evidence>
<comment type="similarity">
    <text evidence="1">Belongs to the enoyl-CoA hydratase/isomerase family.</text>
</comment>
<gene>
    <name evidence="3" type="ORF">PGLA2088_LOCUS14874</name>
</gene>
<feature type="compositionally biased region" description="Low complexity" evidence="2">
    <location>
        <begin position="47"/>
        <end position="64"/>
    </location>
</feature>
<dbReference type="PANTHER" id="PTHR43802">
    <property type="entry name" value="ENOYL-COA HYDRATASE"/>
    <property type="match status" value="1"/>
</dbReference>
<dbReference type="Pfam" id="PF00378">
    <property type="entry name" value="ECH_1"/>
    <property type="match status" value="1"/>
</dbReference>
<organism evidence="3 4">
    <name type="scientific">Polarella glacialis</name>
    <name type="common">Dinoflagellate</name>
    <dbReference type="NCBI Taxonomy" id="89957"/>
    <lineage>
        <taxon>Eukaryota</taxon>
        <taxon>Sar</taxon>
        <taxon>Alveolata</taxon>
        <taxon>Dinophyceae</taxon>
        <taxon>Suessiales</taxon>
        <taxon>Suessiaceae</taxon>
        <taxon>Polarella</taxon>
    </lineage>
</organism>
<dbReference type="Proteomes" id="UP000626109">
    <property type="component" value="Unassembled WGS sequence"/>
</dbReference>
<dbReference type="AlphaFoldDB" id="A0A813J4C9"/>
<name>A0A813J4C9_POLGL</name>
<dbReference type="Gene3D" id="3.90.226.10">
    <property type="entry name" value="2-enoyl-CoA Hydratase, Chain A, domain 1"/>
    <property type="match status" value="1"/>
</dbReference>
<reference evidence="3" key="1">
    <citation type="submission" date="2021-02" db="EMBL/GenBank/DDBJ databases">
        <authorList>
            <person name="Dougan E. K."/>
            <person name="Rhodes N."/>
            <person name="Thang M."/>
            <person name="Chan C."/>
        </authorList>
    </citation>
    <scope>NUCLEOTIDE SEQUENCE</scope>
</reference>
<dbReference type="SUPFAM" id="SSF52096">
    <property type="entry name" value="ClpP/crotonase"/>
    <property type="match status" value="1"/>
</dbReference>
<feature type="region of interest" description="Disordered" evidence="2">
    <location>
        <begin position="306"/>
        <end position="344"/>
    </location>
</feature>